<gene>
    <name evidence="3" type="ORF">A5792_09700</name>
</gene>
<protein>
    <submittedName>
        <fullName evidence="3">Uncharacterized protein</fullName>
    </submittedName>
</protein>
<dbReference type="AlphaFoldDB" id="A0A1A0RI84"/>
<feature type="chain" id="PRO_5008297565" evidence="2">
    <location>
        <begin position="23"/>
        <end position="140"/>
    </location>
</feature>
<feature type="compositionally biased region" description="Low complexity" evidence="1">
    <location>
        <begin position="115"/>
        <end position="133"/>
    </location>
</feature>
<feature type="signal peptide" evidence="2">
    <location>
        <begin position="1"/>
        <end position="22"/>
    </location>
</feature>
<accession>A0A1A0RI84</accession>
<evidence type="ECO:0000256" key="1">
    <source>
        <dbReference type="SAM" id="MobiDB-lite"/>
    </source>
</evidence>
<keyword evidence="2" id="KW-0732">Signal</keyword>
<reference evidence="4" key="1">
    <citation type="submission" date="2016-06" db="EMBL/GenBank/DDBJ databases">
        <authorList>
            <person name="Sutton G."/>
            <person name="Brinkac L."/>
            <person name="Sanka R."/>
            <person name="Adams M."/>
            <person name="Lau E."/>
            <person name="Mehaffy C."/>
            <person name="Tameris M."/>
            <person name="Hatherill M."/>
            <person name="Hanekom W."/>
            <person name="Mahomed H."/>
            <person name="Mcshane H."/>
        </authorList>
    </citation>
    <scope>NUCLEOTIDE SEQUENCE [LARGE SCALE GENOMIC DNA]</scope>
    <source>
        <strain evidence="4">852002-51209_SCH5440388</strain>
    </source>
</reference>
<evidence type="ECO:0000313" key="3">
    <source>
        <dbReference type="EMBL" id="OBB33414.1"/>
    </source>
</evidence>
<evidence type="ECO:0000313" key="4">
    <source>
        <dbReference type="Proteomes" id="UP000093902"/>
    </source>
</evidence>
<feature type="region of interest" description="Disordered" evidence="1">
    <location>
        <begin position="99"/>
        <end position="140"/>
    </location>
</feature>
<proteinExistence type="predicted"/>
<dbReference type="EMBL" id="LZSO01000008">
    <property type="protein sequence ID" value="OBB33414.1"/>
    <property type="molecule type" value="Genomic_DNA"/>
</dbReference>
<comment type="caution">
    <text evidence="3">The sequence shown here is derived from an EMBL/GenBank/DDBJ whole genome shotgun (WGS) entry which is preliminary data.</text>
</comment>
<dbReference type="OrthoDB" id="4639663at2"/>
<name>A0A1A0RI84_MYCPR</name>
<dbReference type="Proteomes" id="UP000093902">
    <property type="component" value="Unassembled WGS sequence"/>
</dbReference>
<sequence length="140" mass="13983">MKKMLAAAMVLGASAVPVGALATGVASADDYAGQKYSDAQSALADAGMKGVVATRSGDSEADDDCVVTSSEKAPWLKGDNFAPVTDTVLLNLNCSAGVASAKTPGNSAASPEGRAAIAAAKQQAAEEQQQAEADQAKTKH</sequence>
<organism evidence="3 4">
    <name type="scientific">Mycolicibacterium peregrinum</name>
    <name type="common">Mycobacterium peregrinum</name>
    <dbReference type="NCBI Taxonomy" id="43304"/>
    <lineage>
        <taxon>Bacteria</taxon>
        <taxon>Bacillati</taxon>
        <taxon>Actinomycetota</taxon>
        <taxon>Actinomycetes</taxon>
        <taxon>Mycobacteriales</taxon>
        <taxon>Mycobacteriaceae</taxon>
        <taxon>Mycolicibacterium</taxon>
    </lineage>
</organism>
<evidence type="ECO:0000256" key="2">
    <source>
        <dbReference type="SAM" id="SignalP"/>
    </source>
</evidence>